<protein>
    <submittedName>
        <fullName evidence="3">Nickel pincer cofactor biosynthesis protein LarB</fullName>
    </submittedName>
</protein>
<dbReference type="GO" id="GO:0006189">
    <property type="term" value="P:'de novo' IMP biosynthetic process"/>
    <property type="evidence" value="ECO:0007669"/>
    <property type="project" value="InterPro"/>
</dbReference>
<dbReference type="PANTHER" id="PTHR43064">
    <property type="entry name" value="PHOSPHORIBOSYLAMINOIMIDAZOLE CARBOXYLASE-RELATED"/>
    <property type="match status" value="1"/>
</dbReference>
<dbReference type="Proteomes" id="UP000824250">
    <property type="component" value="Unassembled WGS sequence"/>
</dbReference>
<reference evidence="3" key="2">
    <citation type="journal article" date="2021" name="PeerJ">
        <title>Extensive microbial diversity within the chicken gut microbiome revealed by metagenomics and culture.</title>
        <authorList>
            <person name="Gilroy R."/>
            <person name="Ravi A."/>
            <person name="Getino M."/>
            <person name="Pursley I."/>
            <person name="Horton D.L."/>
            <person name="Alikhan N.F."/>
            <person name="Baker D."/>
            <person name="Gharbi K."/>
            <person name="Hall N."/>
            <person name="Watson M."/>
            <person name="Adriaenssens E.M."/>
            <person name="Foster-Nyarko E."/>
            <person name="Jarju S."/>
            <person name="Secka A."/>
            <person name="Antonio M."/>
            <person name="Oren A."/>
            <person name="Chaudhuri R.R."/>
            <person name="La Ragione R."/>
            <person name="Hildebrand F."/>
            <person name="Pallen M.J."/>
        </authorList>
    </citation>
    <scope>NUCLEOTIDE SEQUENCE</scope>
    <source>
        <strain evidence="3">CHK180-2868</strain>
    </source>
</reference>
<proteinExistence type="predicted"/>
<dbReference type="GO" id="GO:0016787">
    <property type="term" value="F:hydrolase activity"/>
    <property type="evidence" value="ECO:0007669"/>
    <property type="project" value="InterPro"/>
</dbReference>
<sequence>MKMDDVKKMLEQVAAGTMSVEEAVLELKKEPFSAAGFDDLGFAKLDTHRKLRQGAAEVIYGAGKTAEQIGGIVNAMKKRGQQVILITRLDPEKAEAVRDFLQKPQETGALEKMDREDQKPEGAVRREPAQEGGLRYFPDAKIGICGEFPEKDGVGTIVVATGGTSDIPVAEEAALTAEALGNQVERLYDVGVAGLHRLMAHMDSIMSARVIIAIAGMEGALASVIGGLADCPVIAVPTSIGYGASFHGVSALLSMLNSCASGVSVVNIDNGFGAGYLASMINHLHDA</sequence>
<comment type="caution">
    <text evidence="3">The sequence shown here is derived from an EMBL/GenBank/DDBJ whole genome shotgun (WGS) entry which is preliminary data.</text>
</comment>
<feature type="region of interest" description="Disordered" evidence="1">
    <location>
        <begin position="104"/>
        <end position="130"/>
    </location>
</feature>
<gene>
    <name evidence="3" type="primary">larB</name>
    <name evidence="3" type="ORF">IAB28_05990</name>
</gene>
<dbReference type="SMART" id="SM01001">
    <property type="entry name" value="AIRC"/>
    <property type="match status" value="1"/>
</dbReference>
<name>A0A9D1A4C5_9FIRM</name>
<dbReference type="SUPFAM" id="SSF52255">
    <property type="entry name" value="N5-CAIR mutase (phosphoribosylaminoimidazole carboxylase, PurE)"/>
    <property type="match status" value="1"/>
</dbReference>
<reference evidence="3" key="1">
    <citation type="submission" date="2020-10" db="EMBL/GenBank/DDBJ databases">
        <authorList>
            <person name="Gilroy R."/>
        </authorList>
    </citation>
    <scope>NUCLEOTIDE SEQUENCE</scope>
    <source>
        <strain evidence="3">CHK180-2868</strain>
    </source>
</reference>
<evidence type="ECO:0000259" key="2">
    <source>
        <dbReference type="SMART" id="SM01001"/>
    </source>
</evidence>
<dbReference type="AlphaFoldDB" id="A0A9D1A4C5"/>
<dbReference type="InterPro" id="IPR000031">
    <property type="entry name" value="PurE_dom"/>
</dbReference>
<evidence type="ECO:0000313" key="4">
    <source>
        <dbReference type="Proteomes" id="UP000824250"/>
    </source>
</evidence>
<dbReference type="EMBL" id="DVGC01000032">
    <property type="protein sequence ID" value="HIR05501.1"/>
    <property type="molecule type" value="Genomic_DNA"/>
</dbReference>
<dbReference type="InterPro" id="IPR039476">
    <property type="entry name" value="P2CMN_synthase_LarB"/>
</dbReference>
<dbReference type="PANTHER" id="PTHR43064:SF1">
    <property type="entry name" value="SLL1489 PROTEIN"/>
    <property type="match status" value="1"/>
</dbReference>
<organism evidence="3 4">
    <name type="scientific">Candidatus Copromonas faecavium</name>
    <name type="common">nom. illeg.</name>
    <dbReference type="NCBI Taxonomy" id="2840740"/>
    <lineage>
        <taxon>Bacteria</taxon>
        <taxon>Bacillati</taxon>
        <taxon>Bacillota</taxon>
        <taxon>Clostridia</taxon>
        <taxon>Lachnospirales</taxon>
        <taxon>Lachnospiraceae</taxon>
        <taxon>Candidatus Copromonas (nom. illeg.)</taxon>
    </lineage>
</organism>
<dbReference type="NCBIfam" id="NF033503">
    <property type="entry name" value="LarB"/>
    <property type="match status" value="1"/>
</dbReference>
<accession>A0A9D1A4C5</accession>
<dbReference type="Gene3D" id="3.40.50.1970">
    <property type="match status" value="1"/>
</dbReference>
<feature type="compositionally biased region" description="Basic and acidic residues" evidence="1">
    <location>
        <begin position="109"/>
        <end position="129"/>
    </location>
</feature>
<evidence type="ECO:0000256" key="1">
    <source>
        <dbReference type="SAM" id="MobiDB-lite"/>
    </source>
</evidence>
<evidence type="ECO:0000313" key="3">
    <source>
        <dbReference type="EMBL" id="HIR05501.1"/>
    </source>
</evidence>
<feature type="domain" description="PurE" evidence="2">
    <location>
        <begin position="155"/>
        <end position="287"/>
    </location>
</feature>
<dbReference type="Pfam" id="PF00731">
    <property type="entry name" value="AIRC"/>
    <property type="match status" value="1"/>
</dbReference>